<dbReference type="EMBL" id="CP047045">
    <property type="protein sequence ID" value="QGZ95651.1"/>
    <property type="molecule type" value="Genomic_DNA"/>
</dbReference>
<dbReference type="RefSeq" id="WP_158766498.1">
    <property type="nucleotide sequence ID" value="NZ_CP047045.1"/>
</dbReference>
<gene>
    <name evidence="2" type="ORF">DSM104635_02501</name>
</gene>
<sequence>MRLLATTALALILAACNPAPPPAESTDAPVATEAPVDTNAITANGWGPLHVGMTRAEVTAAVGAGNPNAVGGADPASCDLFHPARAPEGMLVMIQQDVLTSIILRNNTELKTDRGFGVGDTSAAIKAAYGASAASEPHKYVDGAEYITIWTVGAPANATTFVQDPAARGVRYETDAQGVVTAVHAGGPSIQNVEGCL</sequence>
<keyword evidence="1" id="KW-0732">Signal</keyword>
<evidence type="ECO:0000313" key="3">
    <source>
        <dbReference type="Proteomes" id="UP000431269"/>
    </source>
</evidence>
<keyword evidence="3" id="KW-1185">Reference proteome</keyword>
<name>A0A6I6MNI0_9CAUL</name>
<dbReference type="KEGG" id="tsv:DSM104635_02501"/>
<protein>
    <submittedName>
        <fullName evidence="2">Uncharacterized protein</fullName>
    </submittedName>
</protein>
<reference evidence="3" key="1">
    <citation type="submission" date="2019-12" db="EMBL/GenBank/DDBJ databases">
        <title>Complete genome of Terracaulis silvestris 0127_4.</title>
        <authorList>
            <person name="Vieira S."/>
            <person name="Riedel T."/>
            <person name="Sproer C."/>
            <person name="Pascual J."/>
            <person name="Boedeker C."/>
            <person name="Overmann J."/>
        </authorList>
    </citation>
    <scope>NUCLEOTIDE SEQUENCE [LARGE SCALE GENOMIC DNA]</scope>
    <source>
        <strain evidence="3">0127_4</strain>
    </source>
</reference>
<accession>A0A6I6MNI0</accession>
<feature type="chain" id="PRO_5026310917" evidence="1">
    <location>
        <begin position="24"/>
        <end position="197"/>
    </location>
</feature>
<organism evidence="2 3">
    <name type="scientific">Terricaulis silvestris</name>
    <dbReference type="NCBI Taxonomy" id="2686094"/>
    <lineage>
        <taxon>Bacteria</taxon>
        <taxon>Pseudomonadati</taxon>
        <taxon>Pseudomonadota</taxon>
        <taxon>Alphaproteobacteria</taxon>
        <taxon>Caulobacterales</taxon>
        <taxon>Caulobacteraceae</taxon>
        <taxon>Terricaulis</taxon>
    </lineage>
</organism>
<evidence type="ECO:0000256" key="1">
    <source>
        <dbReference type="SAM" id="SignalP"/>
    </source>
</evidence>
<dbReference type="PROSITE" id="PS51257">
    <property type="entry name" value="PROKAR_LIPOPROTEIN"/>
    <property type="match status" value="1"/>
</dbReference>
<evidence type="ECO:0000313" key="2">
    <source>
        <dbReference type="EMBL" id="QGZ95651.1"/>
    </source>
</evidence>
<feature type="signal peptide" evidence="1">
    <location>
        <begin position="1"/>
        <end position="23"/>
    </location>
</feature>
<dbReference type="AlphaFoldDB" id="A0A6I6MNI0"/>
<proteinExistence type="predicted"/>
<dbReference type="Proteomes" id="UP000431269">
    <property type="component" value="Chromosome"/>
</dbReference>